<dbReference type="CDD" id="cd00056">
    <property type="entry name" value="ENDO3c"/>
    <property type="match status" value="1"/>
</dbReference>
<dbReference type="AlphaFoldDB" id="A0A520MUJ5"/>
<dbReference type="InterPro" id="IPR011257">
    <property type="entry name" value="DNA_glycosylase"/>
</dbReference>
<dbReference type="Proteomes" id="UP000320146">
    <property type="component" value="Unassembled WGS sequence"/>
</dbReference>
<dbReference type="PROSITE" id="PS00764">
    <property type="entry name" value="ENDONUCLEASE_III_1"/>
    <property type="match status" value="1"/>
</dbReference>
<dbReference type="InterPro" id="IPR003265">
    <property type="entry name" value="HhH-GPD_domain"/>
</dbReference>
<evidence type="ECO:0000256" key="10">
    <source>
        <dbReference type="ARBA" id="ARBA00022801"/>
    </source>
</evidence>
<evidence type="ECO:0000256" key="7">
    <source>
        <dbReference type="ARBA" id="ARBA00022485"/>
    </source>
</evidence>
<dbReference type="InterPro" id="IPR044298">
    <property type="entry name" value="MIG/MutY"/>
</dbReference>
<comment type="similarity">
    <text evidence="4">Belongs to the Nth/MutY family.</text>
</comment>
<accession>A0A520MUJ5</accession>
<feature type="domain" description="HhH-GPD" evidence="15">
    <location>
        <begin position="42"/>
        <end position="188"/>
    </location>
</feature>
<dbReference type="InterPro" id="IPR004035">
    <property type="entry name" value="Endouclease-III_FeS-bd_BS"/>
</dbReference>
<dbReference type="GO" id="GO:0032357">
    <property type="term" value="F:oxidized purine DNA binding"/>
    <property type="evidence" value="ECO:0007669"/>
    <property type="project" value="TreeGrafter"/>
</dbReference>
<evidence type="ECO:0000256" key="2">
    <source>
        <dbReference type="ARBA" id="ARBA00001966"/>
    </source>
</evidence>
<dbReference type="Pfam" id="PF00633">
    <property type="entry name" value="HHH"/>
    <property type="match status" value="1"/>
</dbReference>
<dbReference type="GO" id="GO:0051539">
    <property type="term" value="F:4 iron, 4 sulfur cluster binding"/>
    <property type="evidence" value="ECO:0007669"/>
    <property type="project" value="UniProtKB-KW"/>
</dbReference>
<keyword evidence="7" id="KW-0004">4Fe-4S</keyword>
<dbReference type="EMBL" id="SHBL01000002">
    <property type="protein sequence ID" value="RZO24891.1"/>
    <property type="molecule type" value="Genomic_DNA"/>
</dbReference>
<keyword evidence="8" id="KW-0479">Metal-binding</keyword>
<keyword evidence="13" id="KW-0234">DNA repair</keyword>
<gene>
    <name evidence="16" type="ORF">EVA99_00545</name>
</gene>
<dbReference type="PANTHER" id="PTHR42944">
    <property type="entry name" value="ADENINE DNA GLYCOSYLASE"/>
    <property type="match status" value="1"/>
</dbReference>
<protein>
    <recommendedName>
        <fullName evidence="6">Adenine DNA glycosylase</fullName>
        <ecNumber evidence="5">3.2.2.31</ecNumber>
    </recommendedName>
</protein>
<dbReference type="PANTHER" id="PTHR42944:SF1">
    <property type="entry name" value="ADENINE DNA GLYCOSYLASE"/>
    <property type="match status" value="1"/>
</dbReference>
<dbReference type="SUPFAM" id="SSF48150">
    <property type="entry name" value="DNA-glycosylase"/>
    <property type="match status" value="1"/>
</dbReference>
<dbReference type="EC" id="3.2.2.31" evidence="5"/>
<evidence type="ECO:0000256" key="8">
    <source>
        <dbReference type="ARBA" id="ARBA00022723"/>
    </source>
</evidence>
<name>A0A520MUJ5_9GAMM</name>
<organism evidence="16 17">
    <name type="scientific">SAR86 cluster bacterium</name>
    <dbReference type="NCBI Taxonomy" id="2030880"/>
    <lineage>
        <taxon>Bacteria</taxon>
        <taxon>Pseudomonadati</taxon>
        <taxon>Pseudomonadota</taxon>
        <taxon>Gammaproteobacteria</taxon>
        <taxon>SAR86 cluster</taxon>
    </lineage>
</organism>
<evidence type="ECO:0000256" key="9">
    <source>
        <dbReference type="ARBA" id="ARBA00022763"/>
    </source>
</evidence>
<reference evidence="16 17" key="1">
    <citation type="submission" date="2019-02" db="EMBL/GenBank/DDBJ databases">
        <title>Prokaryotic population dynamics and viral predation in marine succession experiment using metagenomics: the confinement effect.</title>
        <authorList>
            <person name="Haro-Moreno J.M."/>
            <person name="Rodriguez-Valera F."/>
            <person name="Lopez-Perez M."/>
        </authorList>
    </citation>
    <scope>NUCLEOTIDE SEQUENCE [LARGE SCALE GENOMIC DNA]</scope>
    <source>
        <strain evidence="16">MED-G166</strain>
    </source>
</reference>
<sequence>MEVTQEVNIGSKISNWYTENGRQNLPWRENVTPYRIWISEIMLQQTQVNTAIDYFNRFMAKYPDLETIKDANEDDIYSLWSGLGYYRRASYIYRAKEAIHANFSGRMPEQYKDIISLPGIGRSTAGAILSIAFNKPYPILDANVKKVISRIFYKNSYEEKSFWELSEQMLDKKNLFKFQQGVMDLGSQLCLPKNPKCLVCPVSKNCLANIKGEYPVLAKKKVQRKKEFLKFNLIRFNEKYFLTKDNTLGYWKNLWIPPVEKNKLKAFDIIHNLSHRELNISFTESSEKHPKLSGKWFSAEEIKKIAVPKPIFDKLVSNE</sequence>
<evidence type="ECO:0000256" key="6">
    <source>
        <dbReference type="ARBA" id="ARBA00022023"/>
    </source>
</evidence>
<comment type="function">
    <text evidence="3">Adenine glycosylase active on G-A mispairs. MutY also corrects error-prone DNA synthesis past GO lesions which are due to the oxidatively damaged form of guanine: 7,8-dihydro-8-oxoguanine (8-oxo-dGTP).</text>
</comment>
<keyword evidence="9" id="KW-0227">DNA damage</keyword>
<proteinExistence type="inferred from homology"/>
<keyword evidence="11" id="KW-0408">Iron</keyword>
<comment type="catalytic activity">
    <reaction evidence="1">
        <text>Hydrolyzes free adenine bases from 7,8-dihydro-8-oxoguanine:adenine mismatched double-stranded DNA, leaving an apurinic site.</text>
        <dbReference type="EC" id="3.2.2.31"/>
    </reaction>
</comment>
<dbReference type="GO" id="GO:0006284">
    <property type="term" value="P:base-excision repair"/>
    <property type="evidence" value="ECO:0007669"/>
    <property type="project" value="InterPro"/>
</dbReference>
<dbReference type="Gene3D" id="1.10.1670.10">
    <property type="entry name" value="Helix-hairpin-Helix base-excision DNA repair enzymes (C-terminal)"/>
    <property type="match status" value="1"/>
</dbReference>
<dbReference type="PROSITE" id="PS01155">
    <property type="entry name" value="ENDONUCLEASE_III_2"/>
    <property type="match status" value="1"/>
</dbReference>
<evidence type="ECO:0000256" key="11">
    <source>
        <dbReference type="ARBA" id="ARBA00023004"/>
    </source>
</evidence>
<dbReference type="Pfam" id="PF00730">
    <property type="entry name" value="HhH-GPD"/>
    <property type="match status" value="1"/>
</dbReference>
<dbReference type="GO" id="GO:0006298">
    <property type="term" value="P:mismatch repair"/>
    <property type="evidence" value="ECO:0007669"/>
    <property type="project" value="TreeGrafter"/>
</dbReference>
<evidence type="ECO:0000259" key="15">
    <source>
        <dbReference type="SMART" id="SM00478"/>
    </source>
</evidence>
<comment type="cofactor">
    <cofactor evidence="2">
        <name>[4Fe-4S] cluster</name>
        <dbReference type="ChEBI" id="CHEBI:49883"/>
    </cofactor>
</comment>
<evidence type="ECO:0000256" key="12">
    <source>
        <dbReference type="ARBA" id="ARBA00023014"/>
    </source>
</evidence>
<evidence type="ECO:0000313" key="16">
    <source>
        <dbReference type="EMBL" id="RZO24891.1"/>
    </source>
</evidence>
<dbReference type="Gene3D" id="1.10.340.30">
    <property type="entry name" value="Hypothetical protein, domain 2"/>
    <property type="match status" value="1"/>
</dbReference>
<dbReference type="GO" id="GO:0000701">
    <property type="term" value="F:purine-specific mismatch base pair DNA N-glycosylase activity"/>
    <property type="evidence" value="ECO:0007669"/>
    <property type="project" value="UniProtKB-EC"/>
</dbReference>
<keyword evidence="10" id="KW-0378">Hydrolase</keyword>
<evidence type="ECO:0000313" key="17">
    <source>
        <dbReference type="Proteomes" id="UP000320146"/>
    </source>
</evidence>
<evidence type="ECO:0000256" key="3">
    <source>
        <dbReference type="ARBA" id="ARBA00002933"/>
    </source>
</evidence>
<comment type="caution">
    <text evidence="16">The sequence shown here is derived from an EMBL/GenBank/DDBJ whole genome shotgun (WGS) entry which is preliminary data.</text>
</comment>
<dbReference type="GO" id="GO:0035485">
    <property type="term" value="F:adenine/guanine mispair binding"/>
    <property type="evidence" value="ECO:0007669"/>
    <property type="project" value="TreeGrafter"/>
</dbReference>
<evidence type="ECO:0000256" key="5">
    <source>
        <dbReference type="ARBA" id="ARBA00012045"/>
    </source>
</evidence>
<evidence type="ECO:0000256" key="1">
    <source>
        <dbReference type="ARBA" id="ARBA00000843"/>
    </source>
</evidence>
<keyword evidence="14" id="KW-0326">Glycosidase</keyword>
<evidence type="ECO:0000256" key="13">
    <source>
        <dbReference type="ARBA" id="ARBA00023204"/>
    </source>
</evidence>
<dbReference type="InterPro" id="IPR004036">
    <property type="entry name" value="Endonuclease-III-like_CS2"/>
</dbReference>
<dbReference type="SMART" id="SM00478">
    <property type="entry name" value="ENDO3c"/>
    <property type="match status" value="1"/>
</dbReference>
<evidence type="ECO:0000256" key="14">
    <source>
        <dbReference type="ARBA" id="ARBA00023295"/>
    </source>
</evidence>
<dbReference type="InterPro" id="IPR023170">
    <property type="entry name" value="HhH_base_excis_C"/>
</dbReference>
<dbReference type="FunFam" id="1.10.340.30:FF:000002">
    <property type="entry name" value="Adenine DNA glycosylase"/>
    <property type="match status" value="1"/>
</dbReference>
<dbReference type="GO" id="GO:0046872">
    <property type="term" value="F:metal ion binding"/>
    <property type="evidence" value="ECO:0007669"/>
    <property type="project" value="UniProtKB-KW"/>
</dbReference>
<keyword evidence="12" id="KW-0411">Iron-sulfur</keyword>
<dbReference type="InterPro" id="IPR000445">
    <property type="entry name" value="HhH_motif"/>
</dbReference>
<dbReference type="GO" id="GO:0034039">
    <property type="term" value="F:8-oxo-7,8-dihydroguanine DNA N-glycosylase activity"/>
    <property type="evidence" value="ECO:0007669"/>
    <property type="project" value="TreeGrafter"/>
</dbReference>
<evidence type="ECO:0000256" key="4">
    <source>
        <dbReference type="ARBA" id="ARBA00008343"/>
    </source>
</evidence>